<keyword evidence="1" id="KW-0472">Membrane</keyword>
<evidence type="ECO:0000313" key="3">
    <source>
        <dbReference type="Proteomes" id="UP000823928"/>
    </source>
</evidence>
<dbReference type="Pfam" id="PF12732">
    <property type="entry name" value="YtxH"/>
    <property type="match status" value="1"/>
</dbReference>
<evidence type="ECO:0000256" key="1">
    <source>
        <dbReference type="SAM" id="Phobius"/>
    </source>
</evidence>
<reference evidence="2" key="1">
    <citation type="submission" date="2020-10" db="EMBL/GenBank/DDBJ databases">
        <authorList>
            <person name="Gilroy R."/>
        </authorList>
    </citation>
    <scope>NUCLEOTIDE SEQUENCE</scope>
    <source>
        <strain evidence="2">6276</strain>
    </source>
</reference>
<dbReference type="Proteomes" id="UP000823928">
    <property type="component" value="Unassembled WGS sequence"/>
</dbReference>
<sequence length="103" mass="11692">MSKNKAFAFGMGLLAGVIGGIVAGVLYAPKSGEESRREIKEAACELYEKHSPEIKEAKKQALENIDLMKYKLERQLRKFNNMVKSKKMQKAKELETSEDSFDY</sequence>
<gene>
    <name evidence="2" type="ORF">IAC10_10915</name>
</gene>
<organism evidence="2 3">
    <name type="scientific">Candidatus Scatousia excrementigallinarum</name>
    <dbReference type="NCBI Taxonomy" id="2840935"/>
    <lineage>
        <taxon>Bacteria</taxon>
        <taxon>Candidatus Scatousia</taxon>
    </lineage>
</organism>
<name>A0A9D1F0G3_9BACT</name>
<dbReference type="EMBL" id="DVIU01000215">
    <property type="protein sequence ID" value="HIS37119.1"/>
    <property type="molecule type" value="Genomic_DNA"/>
</dbReference>
<keyword evidence="1" id="KW-1133">Transmembrane helix</keyword>
<protein>
    <submittedName>
        <fullName evidence="2">YtxH domain-containing protein</fullName>
    </submittedName>
</protein>
<feature type="transmembrane region" description="Helical" evidence="1">
    <location>
        <begin position="6"/>
        <end position="28"/>
    </location>
</feature>
<proteinExistence type="predicted"/>
<accession>A0A9D1F0G3</accession>
<evidence type="ECO:0000313" key="2">
    <source>
        <dbReference type="EMBL" id="HIS37119.1"/>
    </source>
</evidence>
<dbReference type="InterPro" id="IPR024623">
    <property type="entry name" value="YtxH"/>
</dbReference>
<reference evidence="2" key="2">
    <citation type="journal article" date="2021" name="PeerJ">
        <title>Extensive microbial diversity within the chicken gut microbiome revealed by metagenomics and culture.</title>
        <authorList>
            <person name="Gilroy R."/>
            <person name="Ravi A."/>
            <person name="Getino M."/>
            <person name="Pursley I."/>
            <person name="Horton D.L."/>
            <person name="Alikhan N.F."/>
            <person name="Baker D."/>
            <person name="Gharbi K."/>
            <person name="Hall N."/>
            <person name="Watson M."/>
            <person name="Adriaenssens E.M."/>
            <person name="Foster-Nyarko E."/>
            <person name="Jarju S."/>
            <person name="Secka A."/>
            <person name="Antonio M."/>
            <person name="Oren A."/>
            <person name="Chaudhuri R.R."/>
            <person name="La Ragione R."/>
            <person name="Hildebrand F."/>
            <person name="Pallen M.J."/>
        </authorList>
    </citation>
    <scope>NUCLEOTIDE SEQUENCE</scope>
    <source>
        <strain evidence="2">6276</strain>
    </source>
</reference>
<dbReference type="AlphaFoldDB" id="A0A9D1F0G3"/>
<comment type="caution">
    <text evidence="2">The sequence shown here is derived from an EMBL/GenBank/DDBJ whole genome shotgun (WGS) entry which is preliminary data.</text>
</comment>
<keyword evidence="1" id="KW-0812">Transmembrane</keyword>